<sequence length="450" mass="46287">MVMAMPVMLGGNSTVNTSVSKNLVTPTMASSDIVEQQSESFVLPTLSLPAQSDADTESEQQTLPQLPVDSESSNLPSSMAGSLLLLPQALINGDDNSGEQTAVSEQTLTALPSMPTAPESTLSPMALASGDNVEDAASDTALHDADAGAEAGPQPDNALLSATAAIWPPQLAPIVSTQPNVATESTTVTLAPPSSTGATEFYAVAGVSETVAVTPIPQSQVQVTSVIGVSTEQTANAAGNNQSASLAETRGWSLTGLMQAASATAPASISSPTTGPADLVAGSNNSSSNGSMPATSVLTTAGSEQINATAIELRASTTAAVGQQLVNLLGEKVQLQYDSKIHNAQIRLDPPRLGSIDIRISVDGDRTIVHINASHAAVKDAVLQTAEQLRTSLAHRLGGEVLVQTGDGNRQQQQAPQPGWQDDILVNHLQITEEANQPLSMADGWLDRKA</sequence>
<keyword evidence="3" id="KW-0969">Cilium</keyword>
<dbReference type="Proteomes" id="UP000294832">
    <property type="component" value="Unassembled WGS sequence"/>
</dbReference>
<dbReference type="EMBL" id="SLWF01000022">
    <property type="protein sequence ID" value="TCN81732.1"/>
    <property type="molecule type" value="Genomic_DNA"/>
</dbReference>
<dbReference type="AlphaFoldDB" id="A0A4R2F7R0"/>
<feature type="compositionally biased region" description="Polar residues" evidence="1">
    <location>
        <begin position="59"/>
        <end position="77"/>
    </location>
</feature>
<protein>
    <submittedName>
        <fullName evidence="3">Flagellar hook-length control protein FliK</fullName>
    </submittedName>
</protein>
<dbReference type="CDD" id="cd17470">
    <property type="entry name" value="T3SS_Flik_C"/>
    <property type="match status" value="1"/>
</dbReference>
<organism evidence="3 4">
    <name type="scientific">Shewanella fodinae</name>
    <dbReference type="NCBI Taxonomy" id="552357"/>
    <lineage>
        <taxon>Bacteria</taxon>
        <taxon>Pseudomonadati</taxon>
        <taxon>Pseudomonadota</taxon>
        <taxon>Gammaproteobacteria</taxon>
        <taxon>Alteromonadales</taxon>
        <taxon>Shewanellaceae</taxon>
        <taxon>Shewanella</taxon>
    </lineage>
</organism>
<dbReference type="Pfam" id="PF02120">
    <property type="entry name" value="Flg_hook"/>
    <property type="match status" value="1"/>
</dbReference>
<feature type="domain" description="Flagellar hook-length control protein-like C-terminal" evidence="2">
    <location>
        <begin position="331"/>
        <end position="395"/>
    </location>
</feature>
<dbReference type="InterPro" id="IPR038610">
    <property type="entry name" value="FliK-like_C_sf"/>
</dbReference>
<dbReference type="OrthoDB" id="1792985at2"/>
<feature type="compositionally biased region" description="Low complexity" evidence="1">
    <location>
        <begin position="267"/>
        <end position="291"/>
    </location>
</feature>
<evidence type="ECO:0000313" key="3">
    <source>
        <dbReference type="EMBL" id="TCN81732.1"/>
    </source>
</evidence>
<keyword evidence="3" id="KW-0282">Flagellum</keyword>
<feature type="region of interest" description="Disordered" evidence="1">
    <location>
        <begin position="267"/>
        <end position="295"/>
    </location>
</feature>
<accession>A0A4R2F7R0</accession>
<evidence type="ECO:0000313" key="4">
    <source>
        <dbReference type="Proteomes" id="UP000294832"/>
    </source>
</evidence>
<comment type="caution">
    <text evidence="3">The sequence shown here is derived from an EMBL/GenBank/DDBJ whole genome shotgun (WGS) entry which is preliminary data.</text>
</comment>
<feature type="region of interest" description="Disordered" evidence="1">
    <location>
        <begin position="51"/>
        <end position="77"/>
    </location>
</feature>
<keyword evidence="3" id="KW-0966">Cell projection</keyword>
<evidence type="ECO:0000259" key="2">
    <source>
        <dbReference type="Pfam" id="PF02120"/>
    </source>
</evidence>
<dbReference type="PANTHER" id="PTHR37533:SF2">
    <property type="entry name" value="FLAGELLAR HOOK-LENGTH CONTROL PROTEIN"/>
    <property type="match status" value="1"/>
</dbReference>
<dbReference type="InterPro" id="IPR021136">
    <property type="entry name" value="Flagellar_hook_control-like_C"/>
</dbReference>
<proteinExistence type="predicted"/>
<name>A0A4R2F7R0_9GAMM</name>
<dbReference type="PANTHER" id="PTHR37533">
    <property type="entry name" value="FLAGELLAR HOOK-LENGTH CONTROL PROTEIN"/>
    <property type="match status" value="1"/>
</dbReference>
<dbReference type="InterPro" id="IPR052563">
    <property type="entry name" value="FliK"/>
</dbReference>
<keyword evidence="4" id="KW-1185">Reference proteome</keyword>
<reference evidence="3 4" key="1">
    <citation type="submission" date="2019-03" db="EMBL/GenBank/DDBJ databases">
        <title>Freshwater and sediment microbial communities from various areas in North America, analyzing microbe dynamics in response to fracking.</title>
        <authorList>
            <person name="Lamendella R."/>
        </authorList>
    </citation>
    <scope>NUCLEOTIDE SEQUENCE [LARGE SCALE GENOMIC DNA]</scope>
    <source>
        <strain evidence="3 4">74A</strain>
    </source>
</reference>
<gene>
    <name evidence="3" type="ORF">EDC91_12261</name>
</gene>
<dbReference type="Gene3D" id="3.30.750.140">
    <property type="match status" value="1"/>
</dbReference>
<evidence type="ECO:0000256" key="1">
    <source>
        <dbReference type="SAM" id="MobiDB-lite"/>
    </source>
</evidence>